<evidence type="ECO:0000313" key="4">
    <source>
        <dbReference type="Proteomes" id="UP001497512"/>
    </source>
</evidence>
<evidence type="ECO:0000313" key="3">
    <source>
        <dbReference type="EMBL" id="CAK9220757.1"/>
    </source>
</evidence>
<protein>
    <submittedName>
        <fullName evidence="3">Uncharacterized protein</fullName>
    </submittedName>
</protein>
<reference evidence="3" key="1">
    <citation type="submission" date="2024-02" db="EMBL/GenBank/DDBJ databases">
        <authorList>
            <consortium name="ELIXIR-Norway"/>
            <consortium name="Elixir Norway"/>
        </authorList>
    </citation>
    <scope>NUCLEOTIDE SEQUENCE</scope>
</reference>
<keyword evidence="1" id="KW-0175">Coiled coil</keyword>
<sequence>MAQINDPFALQVTPELMLKLTKEHCQPRKAAKPKQPPPPSPPPPPVVAPRQPVIRRQMGMEVLDQEGGVSQEIPRPFYPGFLSALPGVQQNNDLKKELVPIYKILEESEKLGEKLQKQEEEELRKVKQLAQELQEKQFCAPSQPVPCTNEKEACIQCYRENSKNPLECANTVKLFKECSQRAHQLGCSIVACLSSDIPSDGFVGHAADFHAGLNLCRVCCRRWLHLDKYSHKVGFLQLPLSSCVTVENVSDRHTLKKLSLEGM</sequence>
<accession>A0ABP0UGL2</accession>
<dbReference type="Proteomes" id="UP001497512">
    <property type="component" value="Chromosome 3"/>
</dbReference>
<keyword evidence="4" id="KW-1185">Reference proteome</keyword>
<proteinExistence type="predicted"/>
<gene>
    <name evidence="3" type="ORF">CSSPTR1EN2_LOCUS15616</name>
</gene>
<name>A0ABP0UGL2_9BRYO</name>
<feature type="region of interest" description="Disordered" evidence="2">
    <location>
        <begin position="20"/>
        <end position="51"/>
    </location>
</feature>
<dbReference type="PANTHER" id="PTHR47587:SF2">
    <property type="entry name" value="OS05G0103500 PROTEIN"/>
    <property type="match status" value="1"/>
</dbReference>
<organism evidence="3 4">
    <name type="scientific">Sphagnum troendelagicum</name>
    <dbReference type="NCBI Taxonomy" id="128251"/>
    <lineage>
        <taxon>Eukaryota</taxon>
        <taxon>Viridiplantae</taxon>
        <taxon>Streptophyta</taxon>
        <taxon>Embryophyta</taxon>
        <taxon>Bryophyta</taxon>
        <taxon>Sphagnophytina</taxon>
        <taxon>Sphagnopsida</taxon>
        <taxon>Sphagnales</taxon>
        <taxon>Sphagnaceae</taxon>
        <taxon>Sphagnum</taxon>
    </lineage>
</organism>
<feature type="compositionally biased region" description="Pro residues" evidence="2">
    <location>
        <begin position="34"/>
        <end position="47"/>
    </location>
</feature>
<dbReference type="EMBL" id="OZ019895">
    <property type="protein sequence ID" value="CAK9220757.1"/>
    <property type="molecule type" value="Genomic_DNA"/>
</dbReference>
<evidence type="ECO:0000256" key="1">
    <source>
        <dbReference type="SAM" id="Coils"/>
    </source>
</evidence>
<feature type="coiled-coil region" evidence="1">
    <location>
        <begin position="101"/>
        <end position="136"/>
    </location>
</feature>
<dbReference type="PANTHER" id="PTHR47587">
    <property type="entry name" value="OS05G0103500 PROTEIN"/>
    <property type="match status" value="1"/>
</dbReference>
<evidence type="ECO:0000256" key="2">
    <source>
        <dbReference type="SAM" id="MobiDB-lite"/>
    </source>
</evidence>